<dbReference type="GeneID" id="37066062"/>
<gene>
    <name evidence="7" type="ORF">BO70DRAFT_364491</name>
</gene>
<name>A0A317VKY8_9EURO</name>
<feature type="domain" description="Amino acid permease/ SLC12A" evidence="6">
    <location>
        <begin position="2"/>
        <end position="294"/>
    </location>
</feature>
<dbReference type="OrthoDB" id="4448636at2759"/>
<dbReference type="GO" id="GO:0015171">
    <property type="term" value="F:amino acid transmembrane transporter activity"/>
    <property type="evidence" value="ECO:0007669"/>
    <property type="project" value="TreeGrafter"/>
</dbReference>
<comment type="caution">
    <text evidence="7">The sequence shown here is derived from an EMBL/GenBank/DDBJ whole genome shotgun (WGS) entry which is preliminary data.</text>
</comment>
<feature type="transmembrane region" description="Helical" evidence="5">
    <location>
        <begin position="270"/>
        <end position="293"/>
    </location>
</feature>
<evidence type="ECO:0000256" key="5">
    <source>
        <dbReference type="SAM" id="Phobius"/>
    </source>
</evidence>
<dbReference type="InterPro" id="IPR004841">
    <property type="entry name" value="AA-permease/SLC12A_dom"/>
</dbReference>
<comment type="subcellular location">
    <subcellularLocation>
        <location evidence="1">Membrane</location>
        <topology evidence="1">Multi-pass membrane protein</topology>
    </subcellularLocation>
</comment>
<protein>
    <recommendedName>
        <fullName evidence="6">Amino acid permease/ SLC12A domain-containing protein</fullName>
    </recommendedName>
</protein>
<dbReference type="STRING" id="1448321.A0A317VKY8"/>
<dbReference type="Proteomes" id="UP000247233">
    <property type="component" value="Unassembled WGS sequence"/>
</dbReference>
<dbReference type="PANTHER" id="PTHR43341:SF34">
    <property type="entry name" value="TRANSPORTER, PUTATIVE (EUROFUNG)-RELATED"/>
    <property type="match status" value="1"/>
</dbReference>
<feature type="transmembrane region" description="Helical" evidence="5">
    <location>
        <begin position="100"/>
        <end position="119"/>
    </location>
</feature>
<keyword evidence="4 5" id="KW-0472">Membrane</keyword>
<dbReference type="PANTHER" id="PTHR43341">
    <property type="entry name" value="AMINO ACID PERMEASE"/>
    <property type="match status" value="1"/>
</dbReference>
<sequence length="418" mass="46799">MVPFEITTAMVNLGLWNPEPKMAVRLSIVAILILLFNMLPQRAFRRTETVFTGLKIVTTAGLALCSLYLAIRGLPGTPVRGFRYWHEPGPLNEYLVRGNLGRFLGFLQCLLYSVISFTLTPEITVQRAEQFNNEQGPGILSRARVDSVQFFVLYLLTVFMMTFASPFDESRLTNHGMGAGESPFIVGMNRAQIPVLPVIVTALFFLSSIASGRSFLYISSRALYNLAENGHAPALFATRNRWEVPYAAIIASATFSLFAFMSLAESSSAIFNSLMYFITTSGSISWLCSCIICSRPGASRSRSQHDFFPRVALVNVCSASCQDSDPTTSLESVLSTATSGCLIRHWSHLPPPRLQWAPAREHRRIRLGWRSRFRAAVTPWAWTRSGSRTWKRPRWPTGRHNHGCPCDIGRRWGAPHRT</sequence>
<evidence type="ECO:0000313" key="8">
    <source>
        <dbReference type="Proteomes" id="UP000247233"/>
    </source>
</evidence>
<dbReference type="InterPro" id="IPR050524">
    <property type="entry name" value="APC_YAT"/>
</dbReference>
<reference evidence="7 8" key="1">
    <citation type="submission" date="2016-12" db="EMBL/GenBank/DDBJ databases">
        <title>The genomes of Aspergillus section Nigri reveals drivers in fungal speciation.</title>
        <authorList>
            <consortium name="DOE Joint Genome Institute"/>
            <person name="Vesth T.C."/>
            <person name="Nybo J."/>
            <person name="Theobald S."/>
            <person name="Brandl J."/>
            <person name="Frisvad J.C."/>
            <person name="Nielsen K.F."/>
            <person name="Lyhne E.K."/>
            <person name="Kogle M.E."/>
            <person name="Kuo A."/>
            <person name="Riley R."/>
            <person name="Clum A."/>
            <person name="Nolan M."/>
            <person name="Lipzen A."/>
            <person name="Salamov A."/>
            <person name="Henrissat B."/>
            <person name="Wiebenga A."/>
            <person name="De Vries R.P."/>
            <person name="Grigoriev I.V."/>
            <person name="Mortensen U.H."/>
            <person name="Andersen M.R."/>
            <person name="Baker S.E."/>
        </authorList>
    </citation>
    <scope>NUCLEOTIDE SEQUENCE [LARGE SCALE GENOMIC DNA]</scope>
    <source>
        <strain evidence="7 8">CBS 117.55</strain>
    </source>
</reference>
<evidence type="ECO:0000313" key="7">
    <source>
        <dbReference type="EMBL" id="PWY73598.1"/>
    </source>
</evidence>
<dbReference type="Gene3D" id="1.20.1740.10">
    <property type="entry name" value="Amino acid/polyamine transporter I"/>
    <property type="match status" value="1"/>
</dbReference>
<evidence type="ECO:0000256" key="4">
    <source>
        <dbReference type="ARBA" id="ARBA00023136"/>
    </source>
</evidence>
<dbReference type="GO" id="GO:0016020">
    <property type="term" value="C:membrane"/>
    <property type="evidence" value="ECO:0007669"/>
    <property type="project" value="UniProtKB-SubCell"/>
</dbReference>
<proteinExistence type="predicted"/>
<organism evidence="7 8">
    <name type="scientific">Aspergillus heteromorphus CBS 117.55</name>
    <dbReference type="NCBI Taxonomy" id="1448321"/>
    <lineage>
        <taxon>Eukaryota</taxon>
        <taxon>Fungi</taxon>
        <taxon>Dikarya</taxon>
        <taxon>Ascomycota</taxon>
        <taxon>Pezizomycotina</taxon>
        <taxon>Eurotiomycetes</taxon>
        <taxon>Eurotiomycetidae</taxon>
        <taxon>Eurotiales</taxon>
        <taxon>Aspergillaceae</taxon>
        <taxon>Aspergillus</taxon>
        <taxon>Aspergillus subgen. Circumdati</taxon>
    </lineage>
</organism>
<dbReference type="AlphaFoldDB" id="A0A317VKY8"/>
<keyword evidence="8" id="KW-1185">Reference proteome</keyword>
<evidence type="ECO:0000259" key="6">
    <source>
        <dbReference type="Pfam" id="PF00324"/>
    </source>
</evidence>
<feature type="transmembrane region" description="Helical" evidence="5">
    <location>
        <begin position="191"/>
        <end position="211"/>
    </location>
</feature>
<keyword evidence="3 5" id="KW-1133">Transmembrane helix</keyword>
<evidence type="ECO:0000256" key="2">
    <source>
        <dbReference type="ARBA" id="ARBA00022692"/>
    </source>
</evidence>
<evidence type="ECO:0000256" key="1">
    <source>
        <dbReference type="ARBA" id="ARBA00004141"/>
    </source>
</evidence>
<feature type="transmembrane region" description="Helical" evidence="5">
    <location>
        <begin position="150"/>
        <end position="167"/>
    </location>
</feature>
<dbReference type="Pfam" id="PF00324">
    <property type="entry name" value="AA_permease"/>
    <property type="match status" value="1"/>
</dbReference>
<dbReference type="VEuPathDB" id="FungiDB:BO70DRAFT_364491"/>
<dbReference type="EMBL" id="MSFL01000024">
    <property type="protein sequence ID" value="PWY73598.1"/>
    <property type="molecule type" value="Genomic_DNA"/>
</dbReference>
<feature type="transmembrane region" description="Helical" evidence="5">
    <location>
        <begin position="51"/>
        <end position="71"/>
    </location>
</feature>
<dbReference type="RefSeq" id="XP_025396769.1">
    <property type="nucleotide sequence ID" value="XM_025543825.1"/>
</dbReference>
<feature type="transmembrane region" description="Helical" evidence="5">
    <location>
        <begin position="22"/>
        <end position="39"/>
    </location>
</feature>
<accession>A0A317VKY8</accession>
<keyword evidence="2 5" id="KW-0812">Transmembrane</keyword>
<evidence type="ECO:0000256" key="3">
    <source>
        <dbReference type="ARBA" id="ARBA00022989"/>
    </source>
</evidence>
<feature type="transmembrane region" description="Helical" evidence="5">
    <location>
        <begin position="244"/>
        <end position="264"/>
    </location>
</feature>